<proteinExistence type="predicted"/>
<accession>A0ABU6PHW0</accession>
<dbReference type="Pfam" id="PF00561">
    <property type="entry name" value="Abhydrolase_1"/>
    <property type="match status" value="1"/>
</dbReference>
<evidence type="ECO:0000259" key="1">
    <source>
        <dbReference type="Pfam" id="PF00561"/>
    </source>
</evidence>
<dbReference type="RefSeq" id="WP_090814448.1">
    <property type="nucleotide sequence ID" value="NZ_FNRB01000021.1"/>
</dbReference>
<organism evidence="2 3">
    <name type="scientific">Bacillus nitratireducens</name>
    <dbReference type="NCBI Taxonomy" id="2026193"/>
    <lineage>
        <taxon>Bacteria</taxon>
        <taxon>Bacillati</taxon>
        <taxon>Bacillota</taxon>
        <taxon>Bacilli</taxon>
        <taxon>Bacillales</taxon>
        <taxon>Bacillaceae</taxon>
        <taxon>Bacillus</taxon>
        <taxon>Bacillus cereus group</taxon>
    </lineage>
</organism>
<dbReference type="GO" id="GO:0016787">
    <property type="term" value="F:hydrolase activity"/>
    <property type="evidence" value="ECO:0007669"/>
    <property type="project" value="UniProtKB-KW"/>
</dbReference>
<name>A0ABU6PHW0_9BACI</name>
<dbReference type="InterPro" id="IPR029058">
    <property type="entry name" value="AB_hydrolase_fold"/>
</dbReference>
<evidence type="ECO:0000313" key="3">
    <source>
        <dbReference type="Proteomes" id="UP001336122"/>
    </source>
</evidence>
<keyword evidence="2" id="KW-0378">Hydrolase</keyword>
<gene>
    <name evidence="2" type="ORF">P9485_21755</name>
</gene>
<dbReference type="Gene3D" id="3.40.50.1820">
    <property type="entry name" value="alpha/beta hydrolase"/>
    <property type="match status" value="1"/>
</dbReference>
<feature type="domain" description="AB hydrolase-1" evidence="1">
    <location>
        <begin position="57"/>
        <end position="178"/>
    </location>
</feature>
<dbReference type="Proteomes" id="UP001336122">
    <property type="component" value="Unassembled WGS sequence"/>
</dbReference>
<sequence length="306" mass="34445">MANLFLSYFLHFILFSNHVRLREMTEEREDLKMSVVKNGTLQVPGANIYYEVRGAGPLLLLIHGGGGDADKFHNLANHLADRYTVVTYDRRGHSRSILANQTEDYQVETHSDDAHCLLAKLTDEPAYIFGSSSGSVIGLDLCIRHPEQIRMIIPHEPVLLQLLYDNELVQAKQFLKYLKENHRNEVVKLLSISEVDTNNCGHLKDGKTERLLSNSTYFVEHEIPGIINYSLAIDALKARLKSSPMQVLPAGGSASREFFAYRCSAVLTELLGTKFVEFPGHHGAYNSELHQAFAEKLHNILKAENT</sequence>
<dbReference type="EMBL" id="JARTIK010000024">
    <property type="protein sequence ID" value="MED4680421.1"/>
    <property type="molecule type" value="Genomic_DNA"/>
</dbReference>
<dbReference type="InterPro" id="IPR000073">
    <property type="entry name" value="AB_hydrolase_1"/>
</dbReference>
<dbReference type="PANTHER" id="PTHR43433">
    <property type="entry name" value="HYDROLASE, ALPHA/BETA FOLD FAMILY PROTEIN"/>
    <property type="match status" value="1"/>
</dbReference>
<reference evidence="2 3" key="1">
    <citation type="submission" date="2023-03" db="EMBL/GenBank/DDBJ databases">
        <title>Bacillus Genome Sequencing.</title>
        <authorList>
            <person name="Dunlap C."/>
        </authorList>
    </citation>
    <scope>NUCLEOTIDE SEQUENCE [LARGE SCALE GENOMIC DNA]</scope>
    <source>
        <strain evidence="2 3">NRS-319</strain>
    </source>
</reference>
<evidence type="ECO:0000313" key="2">
    <source>
        <dbReference type="EMBL" id="MED4680421.1"/>
    </source>
</evidence>
<dbReference type="SUPFAM" id="SSF53474">
    <property type="entry name" value="alpha/beta-Hydrolases"/>
    <property type="match status" value="1"/>
</dbReference>
<protein>
    <submittedName>
        <fullName evidence="2">Alpha/beta hydrolase</fullName>
    </submittedName>
</protein>
<keyword evidence="3" id="KW-1185">Reference proteome</keyword>
<dbReference type="InterPro" id="IPR050471">
    <property type="entry name" value="AB_hydrolase"/>
</dbReference>
<dbReference type="PANTHER" id="PTHR43433:SF5">
    <property type="entry name" value="AB HYDROLASE-1 DOMAIN-CONTAINING PROTEIN"/>
    <property type="match status" value="1"/>
</dbReference>
<comment type="caution">
    <text evidence="2">The sequence shown here is derived from an EMBL/GenBank/DDBJ whole genome shotgun (WGS) entry which is preliminary data.</text>
</comment>